<dbReference type="Pfam" id="PF00550">
    <property type="entry name" value="PP-binding"/>
    <property type="match status" value="1"/>
</dbReference>
<evidence type="ECO:0000256" key="6">
    <source>
        <dbReference type="ARBA" id="ARBA00022516"/>
    </source>
</evidence>
<dbReference type="STRING" id="698492.A0A0E9NJ95"/>
<comment type="subcellular location">
    <subcellularLocation>
        <location evidence="1">Mitochondrion</location>
    </subcellularLocation>
</comment>
<evidence type="ECO:0000256" key="7">
    <source>
        <dbReference type="ARBA" id="ARBA00022553"/>
    </source>
</evidence>
<dbReference type="Gene3D" id="1.10.1200.10">
    <property type="entry name" value="ACP-like"/>
    <property type="match status" value="1"/>
</dbReference>
<evidence type="ECO:0000256" key="12">
    <source>
        <dbReference type="ARBA" id="ARBA00023128"/>
    </source>
</evidence>
<comment type="pathway">
    <text evidence="2">Lipid metabolism; fatty acid biosynthesis.</text>
</comment>
<dbReference type="Proteomes" id="UP000033140">
    <property type="component" value="Unassembled WGS sequence"/>
</dbReference>
<keyword evidence="10" id="KW-0249">Electron transport</keyword>
<dbReference type="GO" id="GO:0000036">
    <property type="term" value="F:acyl carrier activity"/>
    <property type="evidence" value="ECO:0007669"/>
    <property type="project" value="TreeGrafter"/>
</dbReference>
<evidence type="ECO:0000256" key="2">
    <source>
        <dbReference type="ARBA" id="ARBA00005194"/>
    </source>
</evidence>
<evidence type="ECO:0000256" key="1">
    <source>
        <dbReference type="ARBA" id="ARBA00004173"/>
    </source>
</evidence>
<evidence type="ECO:0000256" key="8">
    <source>
        <dbReference type="ARBA" id="ARBA00022832"/>
    </source>
</evidence>
<keyword evidence="17" id="KW-1185">Reference proteome</keyword>
<keyword evidence="13 14" id="KW-0275">Fatty acid biosynthesis</keyword>
<evidence type="ECO:0000256" key="4">
    <source>
        <dbReference type="ARBA" id="ARBA00022448"/>
    </source>
</evidence>
<comment type="function">
    <text evidence="14">Carrier of the growing fatty acid chain in fatty acid biosynthesis.</text>
</comment>
<reference evidence="16 17" key="1">
    <citation type="journal article" date="2011" name="J. Gen. Appl. Microbiol.">
        <title>Draft genome sequencing of the enigmatic yeast Saitoella complicata.</title>
        <authorList>
            <person name="Nishida H."/>
            <person name="Hamamoto M."/>
            <person name="Sugiyama J."/>
        </authorList>
    </citation>
    <scope>NUCLEOTIDE SEQUENCE [LARGE SCALE GENOMIC DNA]</scope>
    <source>
        <strain evidence="16 17">NRRL Y-17804</strain>
    </source>
</reference>
<keyword evidence="9" id="KW-0809">Transit peptide</keyword>
<gene>
    <name evidence="16" type="ORF">G7K_4050-t1</name>
</gene>
<protein>
    <recommendedName>
        <fullName evidence="14">Acyl carrier protein</fullName>
    </recommendedName>
</protein>
<proteinExistence type="inferred from homology"/>
<dbReference type="NCBIfam" id="TIGR00517">
    <property type="entry name" value="acyl_carrier"/>
    <property type="match status" value="1"/>
</dbReference>
<dbReference type="InterPro" id="IPR006162">
    <property type="entry name" value="Ppantetheine_attach_site"/>
</dbReference>
<evidence type="ECO:0000256" key="9">
    <source>
        <dbReference type="ARBA" id="ARBA00022946"/>
    </source>
</evidence>
<evidence type="ECO:0000259" key="15">
    <source>
        <dbReference type="PROSITE" id="PS50075"/>
    </source>
</evidence>
<keyword evidence="6 14" id="KW-0444">Lipid biosynthesis</keyword>
<dbReference type="NCBIfam" id="NF002148">
    <property type="entry name" value="PRK00982.1-2"/>
    <property type="match status" value="1"/>
</dbReference>
<comment type="similarity">
    <text evidence="3">Belongs to the acyl carrier protein (ACP) family.</text>
</comment>
<dbReference type="PROSITE" id="PS50075">
    <property type="entry name" value="CARRIER"/>
    <property type="match status" value="1"/>
</dbReference>
<name>A0A0E9NJ95_SAICN</name>
<feature type="domain" description="Carrier" evidence="15">
    <location>
        <begin position="37"/>
        <end position="113"/>
    </location>
</feature>
<evidence type="ECO:0000256" key="5">
    <source>
        <dbReference type="ARBA" id="ARBA00022450"/>
    </source>
</evidence>
<dbReference type="PANTHER" id="PTHR20863:SF28">
    <property type="entry name" value="ACYL CARRIER PROTEIN, MITOCHONDRIAL"/>
    <property type="match status" value="1"/>
</dbReference>
<keyword evidence="11" id="KW-0443">Lipid metabolism</keyword>
<dbReference type="InterPro" id="IPR036736">
    <property type="entry name" value="ACP-like_sf"/>
</dbReference>
<dbReference type="InterPro" id="IPR009081">
    <property type="entry name" value="PP-bd_ACP"/>
</dbReference>
<sequence length="116" mass="12421">MSLRTSLNLLGSVRTAARASPALRIAAAQRFYASAGPDVETRILDILREFGKVQDPTKVTPSASFAKDLGLDSLDVVEVVMAIEEEFSIELPDKDADALTTVAEAIAYVKAQPDAK</sequence>
<evidence type="ECO:0000256" key="10">
    <source>
        <dbReference type="ARBA" id="ARBA00022982"/>
    </source>
</evidence>
<dbReference type="PROSITE" id="PS00012">
    <property type="entry name" value="PHOSPHOPANTETHEINE"/>
    <property type="match status" value="1"/>
</dbReference>
<evidence type="ECO:0000256" key="14">
    <source>
        <dbReference type="RuleBase" id="RU000722"/>
    </source>
</evidence>
<keyword evidence="12" id="KW-0496">Mitochondrion</keyword>
<evidence type="ECO:0000313" key="17">
    <source>
        <dbReference type="Proteomes" id="UP000033140"/>
    </source>
</evidence>
<dbReference type="OMA" id="RFKTPRD"/>
<evidence type="ECO:0000313" key="16">
    <source>
        <dbReference type="EMBL" id="GAO49914.1"/>
    </source>
</evidence>
<accession>A0A0E9NJ95</accession>
<reference evidence="16 17" key="3">
    <citation type="journal article" date="2015" name="Genome Announc.">
        <title>Draft Genome Sequence of the Archiascomycetous Yeast Saitoella complicata.</title>
        <authorList>
            <person name="Yamauchi K."/>
            <person name="Kondo S."/>
            <person name="Hamamoto M."/>
            <person name="Takahashi Y."/>
            <person name="Ogura Y."/>
            <person name="Hayashi T."/>
            <person name="Nishida H."/>
        </authorList>
    </citation>
    <scope>NUCLEOTIDE SEQUENCE [LARGE SCALE GENOMIC DNA]</scope>
    <source>
        <strain evidence="16 17">NRRL Y-17804</strain>
    </source>
</reference>
<dbReference type="EMBL" id="BACD03000027">
    <property type="protein sequence ID" value="GAO49914.1"/>
    <property type="molecule type" value="Genomic_DNA"/>
</dbReference>
<keyword evidence="4" id="KW-0813">Transport</keyword>
<keyword evidence="7" id="KW-0597">Phosphoprotein</keyword>
<dbReference type="GO" id="GO:0099128">
    <property type="term" value="C:mitochondrial [2Fe-2S] assembly complex"/>
    <property type="evidence" value="ECO:0007669"/>
    <property type="project" value="UniProtKB-ARBA"/>
</dbReference>
<dbReference type="HAMAP" id="MF_01217">
    <property type="entry name" value="Acyl_carrier"/>
    <property type="match status" value="1"/>
</dbReference>
<keyword evidence="8" id="KW-0276">Fatty acid metabolism</keyword>
<dbReference type="PANTHER" id="PTHR20863">
    <property type="entry name" value="ACYL CARRIER PROTEIN"/>
    <property type="match status" value="1"/>
</dbReference>
<comment type="caution">
    <text evidence="16">The sequence shown here is derived from an EMBL/GenBank/DDBJ whole genome shotgun (WGS) entry which is preliminary data.</text>
</comment>
<dbReference type="InterPro" id="IPR003231">
    <property type="entry name" value="ACP"/>
</dbReference>
<evidence type="ECO:0000256" key="11">
    <source>
        <dbReference type="ARBA" id="ARBA00023098"/>
    </source>
</evidence>
<dbReference type="FunFam" id="1.10.1200.10:FF:000003">
    <property type="entry name" value="Acyl carrier protein"/>
    <property type="match status" value="1"/>
</dbReference>
<evidence type="ECO:0000256" key="13">
    <source>
        <dbReference type="ARBA" id="ARBA00023160"/>
    </source>
</evidence>
<dbReference type="AlphaFoldDB" id="A0A0E9NJ95"/>
<dbReference type="OrthoDB" id="448946at2759"/>
<dbReference type="GO" id="GO:0000035">
    <property type="term" value="F:acyl binding"/>
    <property type="evidence" value="ECO:0007669"/>
    <property type="project" value="TreeGrafter"/>
</dbReference>
<keyword evidence="5 14" id="KW-0596">Phosphopantetheine</keyword>
<dbReference type="RefSeq" id="XP_019021254.1">
    <property type="nucleotide sequence ID" value="XM_019172120.1"/>
</dbReference>
<organism evidence="16 17">
    <name type="scientific">Saitoella complicata (strain BCRC 22490 / CBS 7301 / JCM 7358 / NBRC 10748 / NRRL Y-17804)</name>
    <dbReference type="NCBI Taxonomy" id="698492"/>
    <lineage>
        <taxon>Eukaryota</taxon>
        <taxon>Fungi</taxon>
        <taxon>Dikarya</taxon>
        <taxon>Ascomycota</taxon>
        <taxon>Taphrinomycotina</taxon>
        <taxon>Taphrinomycotina incertae sedis</taxon>
        <taxon>Saitoella</taxon>
    </lineage>
</organism>
<dbReference type="SUPFAM" id="SSF47336">
    <property type="entry name" value="ACP-like"/>
    <property type="match status" value="1"/>
</dbReference>
<evidence type="ECO:0000256" key="3">
    <source>
        <dbReference type="ARBA" id="ARBA00010930"/>
    </source>
</evidence>
<reference evidence="16 17" key="2">
    <citation type="journal article" date="2014" name="J. Gen. Appl. Microbiol.">
        <title>The early diverging ascomycetous budding yeast Saitoella complicata has three histone deacetylases belonging to the Clr6, Hos2, and Rpd3 lineages.</title>
        <authorList>
            <person name="Nishida H."/>
            <person name="Matsumoto T."/>
            <person name="Kondo S."/>
            <person name="Hamamoto M."/>
            <person name="Yoshikawa H."/>
        </authorList>
    </citation>
    <scope>NUCLEOTIDE SEQUENCE [LARGE SCALE GENOMIC DNA]</scope>
    <source>
        <strain evidence="16 17">NRRL Y-17804</strain>
    </source>
</reference>